<feature type="transmembrane region" description="Helical" evidence="5">
    <location>
        <begin position="40"/>
        <end position="66"/>
    </location>
</feature>
<organism evidence="7 8">
    <name type="scientific">candidate division WOR-3 bacterium JGI_Cruoil_03_51_56</name>
    <dbReference type="NCBI Taxonomy" id="1973747"/>
    <lineage>
        <taxon>Bacteria</taxon>
        <taxon>Bacteria division WOR-3</taxon>
    </lineage>
</organism>
<evidence type="ECO:0000256" key="2">
    <source>
        <dbReference type="ARBA" id="ARBA00022692"/>
    </source>
</evidence>
<keyword evidence="2 5" id="KW-0812">Transmembrane</keyword>
<comment type="caution">
    <text evidence="7">The sequence shown here is derived from an EMBL/GenBank/DDBJ whole genome shotgun (WGS) entry which is preliminary data.</text>
</comment>
<dbReference type="PANTHER" id="PTHR33507:SF3">
    <property type="entry name" value="INNER MEMBRANE PROTEIN YBBJ"/>
    <property type="match status" value="1"/>
</dbReference>
<dbReference type="PANTHER" id="PTHR33507">
    <property type="entry name" value="INNER MEMBRANE PROTEIN YBBJ"/>
    <property type="match status" value="1"/>
</dbReference>
<accession>A0A235BRR0</accession>
<evidence type="ECO:0000256" key="3">
    <source>
        <dbReference type="ARBA" id="ARBA00022989"/>
    </source>
</evidence>
<keyword evidence="4 5" id="KW-0472">Membrane</keyword>
<feature type="transmembrane region" description="Helical" evidence="5">
    <location>
        <begin position="7"/>
        <end position="34"/>
    </location>
</feature>
<dbReference type="AlphaFoldDB" id="A0A235BRR0"/>
<dbReference type="Pfam" id="PF01957">
    <property type="entry name" value="NfeD"/>
    <property type="match status" value="1"/>
</dbReference>
<dbReference type="InterPro" id="IPR012340">
    <property type="entry name" value="NA-bd_OB-fold"/>
</dbReference>
<evidence type="ECO:0000313" key="7">
    <source>
        <dbReference type="EMBL" id="OYD14882.1"/>
    </source>
</evidence>
<dbReference type="InterPro" id="IPR052165">
    <property type="entry name" value="Membrane_assoc_protease"/>
</dbReference>
<dbReference type="Proteomes" id="UP000215559">
    <property type="component" value="Unassembled WGS sequence"/>
</dbReference>
<proteinExistence type="predicted"/>
<comment type="subcellular location">
    <subcellularLocation>
        <location evidence="1">Membrane</location>
        <topology evidence="1">Multi-pass membrane protein</topology>
    </subcellularLocation>
</comment>
<evidence type="ECO:0000256" key="1">
    <source>
        <dbReference type="ARBA" id="ARBA00004141"/>
    </source>
</evidence>
<sequence>MRFWSTPAFWIIIGLILAALEMVFPGLVIIWFGIAGVLTGILAIFVHNSLVLFVVFAGLSGVMVLCSRLIFRKITKPEPEPVGANRLKGVTGLVVRDINPPEYGRVKIMGEEWRAEAKVSITRNEKVKVIEVEGTHLVVEPIEERKV</sequence>
<evidence type="ECO:0000259" key="6">
    <source>
        <dbReference type="Pfam" id="PF01957"/>
    </source>
</evidence>
<dbReference type="Gene3D" id="2.40.50.140">
    <property type="entry name" value="Nucleic acid-binding proteins"/>
    <property type="match status" value="1"/>
</dbReference>
<dbReference type="GO" id="GO:0005886">
    <property type="term" value="C:plasma membrane"/>
    <property type="evidence" value="ECO:0007669"/>
    <property type="project" value="TreeGrafter"/>
</dbReference>
<evidence type="ECO:0000313" key="8">
    <source>
        <dbReference type="Proteomes" id="UP000215559"/>
    </source>
</evidence>
<feature type="domain" description="NfeD-like C-terminal" evidence="6">
    <location>
        <begin position="85"/>
        <end position="141"/>
    </location>
</feature>
<dbReference type="InterPro" id="IPR002810">
    <property type="entry name" value="NfeD-like_C"/>
</dbReference>
<evidence type="ECO:0000256" key="4">
    <source>
        <dbReference type="ARBA" id="ARBA00023136"/>
    </source>
</evidence>
<gene>
    <name evidence="7" type="ORF">CH330_07140</name>
</gene>
<name>A0A235BRR0_UNCW3</name>
<keyword evidence="3 5" id="KW-1133">Transmembrane helix</keyword>
<dbReference type="SUPFAM" id="SSF141322">
    <property type="entry name" value="NfeD domain-like"/>
    <property type="match status" value="1"/>
</dbReference>
<protein>
    <recommendedName>
        <fullName evidence="6">NfeD-like C-terminal domain-containing protein</fullName>
    </recommendedName>
</protein>
<dbReference type="EMBL" id="NOZP01000133">
    <property type="protein sequence ID" value="OYD14882.1"/>
    <property type="molecule type" value="Genomic_DNA"/>
</dbReference>
<reference evidence="7 8" key="1">
    <citation type="submission" date="2017-07" db="EMBL/GenBank/DDBJ databases">
        <title>Recovery of genomes from metagenomes via a dereplication, aggregation, and scoring strategy.</title>
        <authorList>
            <person name="Sieber C.M."/>
            <person name="Probst A.J."/>
            <person name="Sharrar A."/>
            <person name="Thomas B.C."/>
            <person name="Hess M."/>
            <person name="Tringe S.G."/>
            <person name="Banfield J.F."/>
        </authorList>
    </citation>
    <scope>NUCLEOTIDE SEQUENCE [LARGE SCALE GENOMIC DNA]</scope>
    <source>
        <strain evidence="7">JGI_Cruoil_03_51_56</strain>
    </source>
</reference>
<evidence type="ECO:0000256" key="5">
    <source>
        <dbReference type="SAM" id="Phobius"/>
    </source>
</evidence>